<organism evidence="1 2">
    <name type="scientific">Knipowitschia caucasica</name>
    <name type="common">Caucasian dwarf goby</name>
    <name type="synonym">Pomatoschistus caucasicus</name>
    <dbReference type="NCBI Taxonomy" id="637954"/>
    <lineage>
        <taxon>Eukaryota</taxon>
        <taxon>Metazoa</taxon>
        <taxon>Chordata</taxon>
        <taxon>Craniata</taxon>
        <taxon>Vertebrata</taxon>
        <taxon>Euteleostomi</taxon>
        <taxon>Actinopterygii</taxon>
        <taxon>Neopterygii</taxon>
        <taxon>Teleostei</taxon>
        <taxon>Neoteleostei</taxon>
        <taxon>Acanthomorphata</taxon>
        <taxon>Gobiaria</taxon>
        <taxon>Gobiiformes</taxon>
        <taxon>Gobioidei</taxon>
        <taxon>Gobiidae</taxon>
        <taxon>Gobiinae</taxon>
        <taxon>Knipowitschia</taxon>
    </lineage>
</organism>
<gene>
    <name evidence="1" type="ORF">KC01_LOCUS5518</name>
</gene>
<protein>
    <recommendedName>
        <fullName evidence="3">Secreted protein</fullName>
    </recommendedName>
</protein>
<accession>A0AAV2JE75</accession>
<dbReference type="EMBL" id="OZ035833">
    <property type="protein sequence ID" value="CAL1573654.1"/>
    <property type="molecule type" value="Genomic_DNA"/>
</dbReference>
<name>A0AAV2JE75_KNICA</name>
<evidence type="ECO:0000313" key="2">
    <source>
        <dbReference type="Proteomes" id="UP001497482"/>
    </source>
</evidence>
<reference evidence="1 2" key="1">
    <citation type="submission" date="2024-04" db="EMBL/GenBank/DDBJ databases">
        <authorList>
            <person name="Waldvogel A.-M."/>
            <person name="Schoenle A."/>
        </authorList>
    </citation>
    <scope>NUCLEOTIDE SEQUENCE [LARGE SCALE GENOMIC DNA]</scope>
</reference>
<dbReference type="AlphaFoldDB" id="A0AAV2JE75"/>
<proteinExistence type="predicted"/>
<evidence type="ECO:0008006" key="3">
    <source>
        <dbReference type="Google" id="ProtNLM"/>
    </source>
</evidence>
<sequence length="101" mass="10884">MEADGSQCANGAKGLSWAMVSGLSCSFTQRRAASSRHNSHASNNFFFLVSEIRGHQGTPGAPCVRSDWDTSGSEFRKCASLALHRDSFKPPSACLTSTRRC</sequence>
<evidence type="ECO:0000313" key="1">
    <source>
        <dbReference type="EMBL" id="CAL1573654.1"/>
    </source>
</evidence>
<keyword evidence="2" id="KW-1185">Reference proteome</keyword>
<dbReference type="Proteomes" id="UP001497482">
    <property type="component" value="Chromosome 11"/>
</dbReference>